<dbReference type="AlphaFoldDB" id="A0AAE4P0W4"/>
<evidence type="ECO:0000313" key="1">
    <source>
        <dbReference type="EMBL" id="MDV3665460.1"/>
    </source>
</evidence>
<gene>
    <name evidence="1" type="ORF">CMU51_15525</name>
</gene>
<dbReference type="RefSeq" id="WP_238557094.1">
    <property type="nucleotide sequence ID" value="NZ_CP077750.1"/>
</dbReference>
<sequence length="61" mass="6971">MKKLTITAYTGGLKELIKDLTRLKIKYVINVDPLETTIHFDMKEYNSEQKTAILGLLGDMI</sequence>
<dbReference type="EMBL" id="NWGY01000015">
    <property type="protein sequence ID" value="MDV3665460.1"/>
    <property type="molecule type" value="Genomic_DNA"/>
</dbReference>
<proteinExistence type="predicted"/>
<protein>
    <submittedName>
        <fullName evidence="1">Uncharacterized protein</fullName>
    </submittedName>
</protein>
<accession>A0AAE4P0W4</accession>
<evidence type="ECO:0000313" key="2">
    <source>
        <dbReference type="Proteomes" id="UP001189000"/>
    </source>
</evidence>
<name>A0AAE4P0W4_9FLAO</name>
<reference evidence="1" key="1">
    <citation type="submission" date="2023-02" db="EMBL/GenBank/DDBJ databases">
        <title>Elizabethkingia anophelis draft genomes.</title>
        <authorList>
            <person name="Nicholson A.C."/>
            <person name="Whitney A.M."/>
            <person name="Humrighouse B.W."/>
            <person name="Villarma A."/>
            <person name="Bell M."/>
            <person name="Mcquiston J."/>
        </authorList>
    </citation>
    <scope>NUCLEOTIDE SEQUENCE</scope>
    <source>
        <strain evidence="1">B4955</strain>
    </source>
</reference>
<comment type="caution">
    <text evidence="1">The sequence shown here is derived from an EMBL/GenBank/DDBJ whole genome shotgun (WGS) entry which is preliminary data.</text>
</comment>
<dbReference type="Proteomes" id="UP001189000">
    <property type="component" value="Unassembled WGS sequence"/>
</dbReference>
<organism evidence="1 2">
    <name type="scientific">Elizabethkingia anophelis</name>
    <dbReference type="NCBI Taxonomy" id="1117645"/>
    <lineage>
        <taxon>Bacteria</taxon>
        <taxon>Pseudomonadati</taxon>
        <taxon>Bacteroidota</taxon>
        <taxon>Flavobacteriia</taxon>
        <taxon>Flavobacteriales</taxon>
        <taxon>Weeksellaceae</taxon>
        <taxon>Elizabethkingia</taxon>
    </lineage>
</organism>